<proteinExistence type="predicted"/>
<organism evidence="2 3">
    <name type="scientific">Didymella pomorum</name>
    <dbReference type="NCBI Taxonomy" id="749634"/>
    <lineage>
        <taxon>Eukaryota</taxon>
        <taxon>Fungi</taxon>
        <taxon>Dikarya</taxon>
        <taxon>Ascomycota</taxon>
        <taxon>Pezizomycotina</taxon>
        <taxon>Dothideomycetes</taxon>
        <taxon>Pleosporomycetidae</taxon>
        <taxon>Pleosporales</taxon>
        <taxon>Pleosporineae</taxon>
        <taxon>Didymellaceae</taxon>
        <taxon>Didymella</taxon>
    </lineage>
</organism>
<dbReference type="EMBL" id="JAPEVA010000123">
    <property type="protein sequence ID" value="KAJ4398712.1"/>
    <property type="molecule type" value="Genomic_DNA"/>
</dbReference>
<dbReference type="AlphaFoldDB" id="A0A9W8Z6G7"/>
<keyword evidence="3" id="KW-1185">Reference proteome</keyword>
<comment type="caution">
    <text evidence="2">The sequence shown here is derived from an EMBL/GenBank/DDBJ whole genome shotgun (WGS) entry which is preliminary data.</text>
</comment>
<dbReference type="Proteomes" id="UP001140510">
    <property type="component" value="Unassembled WGS sequence"/>
</dbReference>
<feature type="region of interest" description="Disordered" evidence="1">
    <location>
        <begin position="108"/>
        <end position="127"/>
    </location>
</feature>
<reference evidence="2" key="1">
    <citation type="submission" date="2022-10" db="EMBL/GenBank/DDBJ databases">
        <title>Tapping the CABI collections for fungal endophytes: first genome assemblies for Collariella, Neodidymelliopsis, Ascochyta clinopodiicola, Didymella pomorum, Didymosphaeria variabile, Neocosmospora piperis and Neocucurbitaria cava.</title>
        <authorList>
            <person name="Hill R."/>
        </authorList>
    </citation>
    <scope>NUCLEOTIDE SEQUENCE</scope>
    <source>
        <strain evidence="2">IMI 355091</strain>
    </source>
</reference>
<name>A0A9W8Z6G7_9PLEO</name>
<evidence type="ECO:0000256" key="1">
    <source>
        <dbReference type="SAM" id="MobiDB-lite"/>
    </source>
</evidence>
<sequence length="370" mass="41498">MDARRSAKIRAPPLGSRRSLTFGVKKPAANVAKTEFEVVDAFGADNDNKKVIGFRDLPGEIRNLIYTFTGSNSRQALLVHRPRLASLRSRTQLDRHRTLQSDLVEQEQSAALPGAARRSQRKTKSGTLARETNRPFFGLTQVCRLLRQEFRPIYMQRQEIGMDLVDVVKYLGVFYPEAAEHLKKLSTANDRKLDMPFTGNLTIAVGDKIRDVEKTKDGVNIYPLLDLWANSLKIEAGFGRYMQAHYDATTDGEAKDLYRLFGRHVQPDRRCSVMNVLWRSILRTRSLASVQIHRQPAGSSQTSSSTPLARPVGVVRPVAPYIHIIFNKEAAEPWMTELDAPVPQGWLAARGFATMEHFDVKVGIALASTA</sequence>
<gene>
    <name evidence="2" type="ORF">N0V91_009989</name>
</gene>
<evidence type="ECO:0000313" key="2">
    <source>
        <dbReference type="EMBL" id="KAJ4398712.1"/>
    </source>
</evidence>
<accession>A0A9W8Z6G7</accession>
<protein>
    <submittedName>
        <fullName evidence="2">Uncharacterized protein</fullName>
    </submittedName>
</protein>
<evidence type="ECO:0000313" key="3">
    <source>
        <dbReference type="Proteomes" id="UP001140510"/>
    </source>
</evidence>
<dbReference type="OrthoDB" id="3795901at2759"/>